<evidence type="ECO:0000313" key="8">
    <source>
        <dbReference type="Proteomes" id="UP001634747"/>
    </source>
</evidence>
<dbReference type="PANTHER" id="PTHR39087">
    <property type="entry name" value="UPF0104 MEMBRANE PROTEIN MJ1595"/>
    <property type="match status" value="1"/>
</dbReference>
<dbReference type="PANTHER" id="PTHR39087:SF2">
    <property type="entry name" value="UPF0104 MEMBRANE PROTEIN MJ1595"/>
    <property type="match status" value="1"/>
</dbReference>
<accession>A0ABW9KLY4</accession>
<keyword evidence="2" id="KW-1003">Cell membrane</keyword>
<dbReference type="EMBL" id="JBJYXY010000001">
    <property type="protein sequence ID" value="MFN2976338.1"/>
    <property type="molecule type" value="Genomic_DNA"/>
</dbReference>
<keyword evidence="3 6" id="KW-0812">Transmembrane</keyword>
<feature type="transmembrane region" description="Helical" evidence="6">
    <location>
        <begin position="305"/>
        <end position="331"/>
    </location>
</feature>
<protein>
    <submittedName>
        <fullName evidence="7">Lysylphosphatidylglycerol synthase transmembrane domain-containing protein</fullName>
    </submittedName>
</protein>
<evidence type="ECO:0000256" key="5">
    <source>
        <dbReference type="ARBA" id="ARBA00023136"/>
    </source>
</evidence>
<organism evidence="7 8">
    <name type="scientific">Terriglobus aquaticus</name>
    <dbReference type="NCBI Taxonomy" id="940139"/>
    <lineage>
        <taxon>Bacteria</taxon>
        <taxon>Pseudomonadati</taxon>
        <taxon>Acidobacteriota</taxon>
        <taxon>Terriglobia</taxon>
        <taxon>Terriglobales</taxon>
        <taxon>Acidobacteriaceae</taxon>
        <taxon>Terriglobus</taxon>
    </lineage>
</organism>
<keyword evidence="4 6" id="KW-1133">Transmembrane helix</keyword>
<evidence type="ECO:0000256" key="6">
    <source>
        <dbReference type="SAM" id="Phobius"/>
    </source>
</evidence>
<feature type="transmembrane region" description="Helical" evidence="6">
    <location>
        <begin position="226"/>
        <end position="246"/>
    </location>
</feature>
<feature type="transmembrane region" description="Helical" evidence="6">
    <location>
        <begin position="159"/>
        <end position="181"/>
    </location>
</feature>
<feature type="transmembrane region" description="Helical" evidence="6">
    <location>
        <begin position="50"/>
        <end position="70"/>
    </location>
</feature>
<evidence type="ECO:0000256" key="2">
    <source>
        <dbReference type="ARBA" id="ARBA00022475"/>
    </source>
</evidence>
<reference evidence="7 8" key="1">
    <citation type="submission" date="2024-12" db="EMBL/GenBank/DDBJ databases">
        <authorList>
            <person name="Lee Y."/>
        </authorList>
    </citation>
    <scope>NUCLEOTIDE SEQUENCE [LARGE SCALE GENOMIC DNA]</scope>
    <source>
        <strain evidence="7 8">03SUJ4</strain>
    </source>
</reference>
<gene>
    <name evidence="7" type="ORF">ACK2TP_11250</name>
</gene>
<dbReference type="InterPro" id="IPR022791">
    <property type="entry name" value="L-PG_synthase/AglD"/>
</dbReference>
<dbReference type="Pfam" id="PF03706">
    <property type="entry name" value="LPG_synthase_TM"/>
    <property type="match status" value="1"/>
</dbReference>
<evidence type="ECO:0000256" key="4">
    <source>
        <dbReference type="ARBA" id="ARBA00022989"/>
    </source>
</evidence>
<name>A0ABW9KLY4_9BACT</name>
<feature type="transmembrane region" description="Helical" evidence="6">
    <location>
        <begin position="125"/>
        <end position="147"/>
    </location>
</feature>
<dbReference type="Proteomes" id="UP001634747">
    <property type="component" value="Unassembled WGS sequence"/>
</dbReference>
<evidence type="ECO:0000256" key="1">
    <source>
        <dbReference type="ARBA" id="ARBA00004651"/>
    </source>
</evidence>
<feature type="transmembrane region" description="Helical" evidence="6">
    <location>
        <begin position="12"/>
        <end position="30"/>
    </location>
</feature>
<proteinExistence type="predicted"/>
<evidence type="ECO:0000313" key="7">
    <source>
        <dbReference type="EMBL" id="MFN2976338.1"/>
    </source>
</evidence>
<sequence length="353" mass="37727">MTETKQKSSGRALVVLAIVLLLASLGVWWARRRGLTFDVHEFLRQMQGVAWWHIVAGILLIYGSYVVRGYRWSVFMRRQREVGPLFLLGPQFTGFTAVAIFGRIADLSRPYLIARKSQTSLPSQIAVYTLERMFDLGAAALIFSTALAFTPSTMPHHEIFVRVGVVSLAGTLFLAGFAVAIRVAGVGLASALGQLGSRISPKLGTGLKEKVLTFRDGLEGIGSFGVAAWAGALSVFQWLLIALSYVQTVHAFAAEPTLAGLSFASTMLLMGASMGSSLLQLPVLGWFTQIGATAASMHGFYGTPLATATACGALLLIVNILCVIPAGLIYARLDGVSLTDLKTRSESAEEALA</sequence>
<comment type="caution">
    <text evidence="7">The sequence shown here is derived from an EMBL/GenBank/DDBJ whole genome shotgun (WGS) entry which is preliminary data.</text>
</comment>
<dbReference type="RefSeq" id="WP_263412182.1">
    <property type="nucleotide sequence ID" value="NZ_BAABBH010000001.1"/>
</dbReference>
<comment type="subcellular location">
    <subcellularLocation>
        <location evidence="1">Cell membrane</location>
        <topology evidence="1">Multi-pass membrane protein</topology>
    </subcellularLocation>
</comment>
<keyword evidence="5 6" id="KW-0472">Membrane</keyword>
<feature type="transmembrane region" description="Helical" evidence="6">
    <location>
        <begin position="82"/>
        <end position="105"/>
    </location>
</feature>
<keyword evidence="8" id="KW-1185">Reference proteome</keyword>
<feature type="transmembrane region" description="Helical" evidence="6">
    <location>
        <begin position="258"/>
        <end position="279"/>
    </location>
</feature>
<evidence type="ECO:0000256" key="3">
    <source>
        <dbReference type="ARBA" id="ARBA00022692"/>
    </source>
</evidence>